<protein>
    <recommendedName>
        <fullName evidence="3">CCHC-type domain-containing protein</fullName>
    </recommendedName>
</protein>
<dbReference type="EMBL" id="JAIWYP010000007">
    <property type="protein sequence ID" value="KAH3794596.1"/>
    <property type="molecule type" value="Genomic_DNA"/>
</dbReference>
<sequence length="111" mass="12546">MEAAHKDAAELQLSAAADVPVNRVGHSTKPKKWKHHKHAKESSKCIHCGKTNHSSEKCRLKDAVCHHCKAKVHIKAIYRKLMSVQCMEENVYVINTVNKGDNGKFFRKAED</sequence>
<proteinExistence type="predicted"/>
<accession>A0A9D4FB56</accession>
<dbReference type="AlphaFoldDB" id="A0A9D4FB56"/>
<evidence type="ECO:0000313" key="1">
    <source>
        <dbReference type="EMBL" id="KAH3794596.1"/>
    </source>
</evidence>
<reference evidence="1" key="2">
    <citation type="submission" date="2020-11" db="EMBL/GenBank/DDBJ databases">
        <authorList>
            <person name="McCartney M.A."/>
            <person name="Auch B."/>
            <person name="Kono T."/>
            <person name="Mallez S."/>
            <person name="Becker A."/>
            <person name="Gohl D.M."/>
            <person name="Silverstein K.A.T."/>
            <person name="Koren S."/>
            <person name="Bechman K.B."/>
            <person name="Herman A."/>
            <person name="Abrahante J.E."/>
            <person name="Garbe J."/>
        </authorList>
    </citation>
    <scope>NUCLEOTIDE SEQUENCE</scope>
    <source>
        <strain evidence="1">Duluth1</strain>
        <tissue evidence="1">Whole animal</tissue>
    </source>
</reference>
<comment type="caution">
    <text evidence="1">The sequence shown here is derived from an EMBL/GenBank/DDBJ whole genome shotgun (WGS) entry which is preliminary data.</text>
</comment>
<evidence type="ECO:0008006" key="3">
    <source>
        <dbReference type="Google" id="ProtNLM"/>
    </source>
</evidence>
<evidence type="ECO:0000313" key="2">
    <source>
        <dbReference type="Proteomes" id="UP000828390"/>
    </source>
</evidence>
<organism evidence="1 2">
    <name type="scientific">Dreissena polymorpha</name>
    <name type="common">Zebra mussel</name>
    <name type="synonym">Mytilus polymorpha</name>
    <dbReference type="NCBI Taxonomy" id="45954"/>
    <lineage>
        <taxon>Eukaryota</taxon>
        <taxon>Metazoa</taxon>
        <taxon>Spiralia</taxon>
        <taxon>Lophotrochozoa</taxon>
        <taxon>Mollusca</taxon>
        <taxon>Bivalvia</taxon>
        <taxon>Autobranchia</taxon>
        <taxon>Heteroconchia</taxon>
        <taxon>Euheterodonta</taxon>
        <taxon>Imparidentia</taxon>
        <taxon>Neoheterodontei</taxon>
        <taxon>Myida</taxon>
        <taxon>Dreissenoidea</taxon>
        <taxon>Dreissenidae</taxon>
        <taxon>Dreissena</taxon>
    </lineage>
</organism>
<gene>
    <name evidence="1" type="ORF">DPMN_148133</name>
</gene>
<dbReference type="Proteomes" id="UP000828390">
    <property type="component" value="Unassembled WGS sequence"/>
</dbReference>
<keyword evidence="2" id="KW-1185">Reference proteome</keyword>
<reference evidence="1" key="1">
    <citation type="journal article" date="2019" name="bioRxiv">
        <title>The Genome of the Zebra Mussel, Dreissena polymorpha: A Resource for Invasive Species Research.</title>
        <authorList>
            <person name="McCartney M.A."/>
            <person name="Auch B."/>
            <person name="Kono T."/>
            <person name="Mallez S."/>
            <person name="Zhang Y."/>
            <person name="Obille A."/>
            <person name="Becker A."/>
            <person name="Abrahante J.E."/>
            <person name="Garbe J."/>
            <person name="Badalamenti J.P."/>
            <person name="Herman A."/>
            <person name="Mangelson H."/>
            <person name="Liachko I."/>
            <person name="Sullivan S."/>
            <person name="Sone E.D."/>
            <person name="Koren S."/>
            <person name="Silverstein K.A.T."/>
            <person name="Beckman K.B."/>
            <person name="Gohl D.M."/>
        </authorList>
    </citation>
    <scope>NUCLEOTIDE SEQUENCE</scope>
    <source>
        <strain evidence="1">Duluth1</strain>
        <tissue evidence="1">Whole animal</tissue>
    </source>
</reference>
<name>A0A9D4FB56_DREPO</name>